<comment type="subcellular location">
    <subcellularLocation>
        <location evidence="1">Cell membrane</location>
        <topology evidence="1">Peripheral membrane protein</topology>
    </subcellularLocation>
</comment>
<dbReference type="AlphaFoldDB" id="A0A318DY76"/>
<name>A0A318DY76_9FIRM</name>
<dbReference type="RefSeq" id="WP_219997554.1">
    <property type="nucleotide sequence ID" value="NZ_QICM01000069.1"/>
</dbReference>
<dbReference type="InterPro" id="IPR003439">
    <property type="entry name" value="ABC_transporter-like_ATP-bd"/>
</dbReference>
<dbReference type="SUPFAM" id="SSF52540">
    <property type="entry name" value="P-loop containing nucleoside triphosphate hydrolases"/>
    <property type="match status" value="2"/>
</dbReference>
<feature type="domain" description="ABC transporter" evidence="10">
    <location>
        <begin position="251"/>
        <end position="495"/>
    </location>
</feature>
<dbReference type="FunFam" id="3.40.50.300:FF:000127">
    <property type="entry name" value="Ribose import ATP-binding protein RbsA"/>
    <property type="match status" value="1"/>
</dbReference>
<proteinExistence type="predicted"/>
<evidence type="ECO:0000256" key="2">
    <source>
        <dbReference type="ARBA" id="ARBA00022448"/>
    </source>
</evidence>
<dbReference type="InterPro" id="IPR017871">
    <property type="entry name" value="ABC_transporter-like_CS"/>
</dbReference>
<evidence type="ECO:0000256" key="9">
    <source>
        <dbReference type="ARBA" id="ARBA00023136"/>
    </source>
</evidence>
<evidence type="ECO:0000256" key="6">
    <source>
        <dbReference type="ARBA" id="ARBA00022741"/>
    </source>
</evidence>
<accession>A0A318DY76</accession>
<sequence>MHEIVKIEGLRKEFPGVVALDDVNLSIRKGEVHALVGENGAGKSTLIKVLAGVYKANKGKIFIDYKNVEFNHPLEALKAGISVTFQDLSLFPNLSVAENIAISKKIEAGEKLINWTEFRKIAEEAIKTLDVNIEVNQKLGYLSIGNRQMIAIARAVVNDAKLLILDEPTASLAKEEISALFKIIDKLKKQEISVLFVSHKLDEIFEVADRISVLRDGKYIGTYNRDDITEDELISYMVGRKVIYSKYPKRKSDEPMLEVNNLSKKNNFKDISFTLNKGEILGVTGLVGAGRTEVVQAIFGNNIPDEGEVYLEGKKLDLSSTAKAMEAGISYVPENRQEQGLVLGKTLADNITVTIIDKLKNKFGLIDNSQKKSIVNEWIDKLNIKPPYPEMNIDQFSGGNQQKAVIAKWLAFSPKILIVDEPTQGIDIGAKSEIHKLLRDLAEDGIGIIVVSSELPEILAIADRTLVMRRGRISHVFEGDNMTQEEILNKAITTTKN</sequence>
<evidence type="ECO:0000256" key="7">
    <source>
        <dbReference type="ARBA" id="ARBA00022840"/>
    </source>
</evidence>
<evidence type="ECO:0000256" key="3">
    <source>
        <dbReference type="ARBA" id="ARBA00022475"/>
    </source>
</evidence>
<dbReference type="GO" id="GO:0005524">
    <property type="term" value="F:ATP binding"/>
    <property type="evidence" value="ECO:0007669"/>
    <property type="project" value="UniProtKB-KW"/>
</dbReference>
<keyword evidence="5" id="KW-0677">Repeat</keyword>
<dbReference type="EMBL" id="QICM01000069">
    <property type="protein sequence ID" value="PXV59944.1"/>
    <property type="molecule type" value="Genomic_DNA"/>
</dbReference>
<keyword evidence="4 11" id="KW-0762">Sugar transport</keyword>
<dbReference type="InterPro" id="IPR003593">
    <property type="entry name" value="AAA+_ATPase"/>
</dbReference>
<keyword evidence="2" id="KW-0813">Transport</keyword>
<dbReference type="GO" id="GO:0005886">
    <property type="term" value="C:plasma membrane"/>
    <property type="evidence" value="ECO:0007669"/>
    <property type="project" value="UniProtKB-SubCell"/>
</dbReference>
<comment type="caution">
    <text evidence="11">The sequence shown here is derived from an EMBL/GenBank/DDBJ whole genome shotgun (WGS) entry which is preliminary data.</text>
</comment>
<dbReference type="InterPro" id="IPR050107">
    <property type="entry name" value="ABC_carbohydrate_import_ATPase"/>
</dbReference>
<dbReference type="Proteomes" id="UP000247389">
    <property type="component" value="Unassembled WGS sequence"/>
</dbReference>
<keyword evidence="6" id="KW-0547">Nucleotide-binding</keyword>
<dbReference type="PROSITE" id="PS00211">
    <property type="entry name" value="ABC_TRANSPORTER_1"/>
    <property type="match status" value="1"/>
</dbReference>
<evidence type="ECO:0000256" key="1">
    <source>
        <dbReference type="ARBA" id="ARBA00004202"/>
    </source>
</evidence>
<evidence type="ECO:0000256" key="5">
    <source>
        <dbReference type="ARBA" id="ARBA00022737"/>
    </source>
</evidence>
<dbReference type="CDD" id="cd03216">
    <property type="entry name" value="ABC_Carb_Monos_I"/>
    <property type="match status" value="1"/>
</dbReference>
<evidence type="ECO:0000256" key="8">
    <source>
        <dbReference type="ARBA" id="ARBA00022967"/>
    </source>
</evidence>
<evidence type="ECO:0000313" key="11">
    <source>
        <dbReference type="EMBL" id="PXV59944.1"/>
    </source>
</evidence>
<reference evidence="11 12" key="1">
    <citation type="submission" date="2018-04" db="EMBL/GenBank/DDBJ databases">
        <title>Subsurface microbial communities from deep shales in Ohio and West Virginia, USA.</title>
        <authorList>
            <person name="Wrighton K."/>
        </authorList>
    </citation>
    <scope>NUCLEOTIDE SEQUENCE [LARGE SCALE GENOMIC DNA]</scope>
    <source>
        <strain evidence="11 12">MSL28</strain>
    </source>
</reference>
<keyword evidence="9" id="KW-0472">Membrane</keyword>
<organism evidence="11 12">
    <name type="scientific">Halanaerobium congolense</name>
    <dbReference type="NCBI Taxonomy" id="54121"/>
    <lineage>
        <taxon>Bacteria</taxon>
        <taxon>Bacillati</taxon>
        <taxon>Bacillota</taxon>
        <taxon>Clostridia</taxon>
        <taxon>Halanaerobiales</taxon>
        <taxon>Halanaerobiaceae</taxon>
        <taxon>Halanaerobium</taxon>
    </lineage>
</organism>
<dbReference type="CDD" id="cd03215">
    <property type="entry name" value="ABC_Carb_Monos_II"/>
    <property type="match status" value="1"/>
</dbReference>
<dbReference type="PANTHER" id="PTHR43790:SF1">
    <property type="entry name" value="XYLOSE IMPORT ATP-BINDING PROTEIN XYLG"/>
    <property type="match status" value="1"/>
</dbReference>
<gene>
    <name evidence="11" type="ORF">C8C78_1692</name>
</gene>
<evidence type="ECO:0000256" key="4">
    <source>
        <dbReference type="ARBA" id="ARBA00022597"/>
    </source>
</evidence>
<keyword evidence="8" id="KW-1278">Translocase</keyword>
<dbReference type="PANTHER" id="PTHR43790">
    <property type="entry name" value="CARBOHYDRATE TRANSPORT ATP-BINDING PROTEIN MG119-RELATED"/>
    <property type="match status" value="1"/>
</dbReference>
<keyword evidence="7 11" id="KW-0067">ATP-binding</keyword>
<feature type="domain" description="ABC transporter" evidence="10">
    <location>
        <begin position="5"/>
        <end position="241"/>
    </location>
</feature>
<dbReference type="InterPro" id="IPR027417">
    <property type="entry name" value="P-loop_NTPase"/>
</dbReference>
<evidence type="ECO:0000313" key="12">
    <source>
        <dbReference type="Proteomes" id="UP000247389"/>
    </source>
</evidence>
<dbReference type="SMART" id="SM00382">
    <property type="entry name" value="AAA"/>
    <property type="match status" value="2"/>
</dbReference>
<protein>
    <submittedName>
        <fullName evidence="11">Simple sugar transport system ATP-binding protein/rhamnose transport system ATP-binding protein</fullName>
    </submittedName>
</protein>
<evidence type="ECO:0000259" key="10">
    <source>
        <dbReference type="PROSITE" id="PS50893"/>
    </source>
</evidence>
<dbReference type="PROSITE" id="PS50893">
    <property type="entry name" value="ABC_TRANSPORTER_2"/>
    <property type="match status" value="2"/>
</dbReference>
<dbReference type="Pfam" id="PF00005">
    <property type="entry name" value="ABC_tran"/>
    <property type="match status" value="2"/>
</dbReference>
<dbReference type="Gene3D" id="3.40.50.300">
    <property type="entry name" value="P-loop containing nucleotide triphosphate hydrolases"/>
    <property type="match status" value="2"/>
</dbReference>
<keyword evidence="3" id="KW-1003">Cell membrane</keyword>
<dbReference type="GO" id="GO:0016887">
    <property type="term" value="F:ATP hydrolysis activity"/>
    <property type="evidence" value="ECO:0007669"/>
    <property type="project" value="InterPro"/>
</dbReference>